<name>A0A7Z7B146_9EURY</name>
<dbReference type="PANTHER" id="PTHR38755:SF1">
    <property type="entry name" value="METHYLENE-TETRAHYDROFOLATE REDUCTASE C-TERMINAL DOMAIN-CONTAINING PROTEIN"/>
    <property type="match status" value="1"/>
</dbReference>
<protein>
    <submittedName>
        <fullName evidence="2">Methylene-tetrahydrofolate reductase C terminal</fullName>
    </submittedName>
</protein>
<evidence type="ECO:0000313" key="2">
    <source>
        <dbReference type="EMBL" id="SDG32358.1"/>
    </source>
</evidence>
<sequence>MIISSAKPFEEILEILKDEDDIFVVGCNACAAKIHVGGEPEVLEMCQRLEDAGKHVVGWVIPSAACSVASYDSLVEKNPAIKDAKTILVMACGSGVSIVAGVVDVPVYPSNDTVSLGGKTQGEVVPELCAMCGKCKIYYFGSVCPKSLCPKHLLNGPCGGSVKGKCEVDPEKDCAWELICNRLEKIGRLDLLDITWDAEEGTEKSV</sequence>
<evidence type="ECO:0000259" key="1">
    <source>
        <dbReference type="Pfam" id="PF12225"/>
    </source>
</evidence>
<dbReference type="Pfam" id="PF12225">
    <property type="entry name" value="DUF5981"/>
    <property type="match status" value="1"/>
</dbReference>
<reference evidence="2 3" key="1">
    <citation type="submission" date="2016-10" db="EMBL/GenBank/DDBJ databases">
        <authorList>
            <person name="Varghese N."/>
            <person name="Submissions S."/>
        </authorList>
    </citation>
    <scope>NUCLEOTIDE SEQUENCE [LARGE SCALE GENOMIC DNA]</scope>
    <source>
        <strain evidence="2 3">PL 12/M</strain>
    </source>
</reference>
<organism evidence="2 3">
    <name type="scientific">Methanolobus vulcani</name>
    <dbReference type="NCBI Taxonomy" id="38026"/>
    <lineage>
        <taxon>Archaea</taxon>
        <taxon>Methanobacteriati</taxon>
        <taxon>Methanobacteriota</taxon>
        <taxon>Stenosarchaea group</taxon>
        <taxon>Methanomicrobia</taxon>
        <taxon>Methanosarcinales</taxon>
        <taxon>Methanosarcinaceae</taxon>
        <taxon>Methanolobus</taxon>
    </lineage>
</organism>
<keyword evidence="3" id="KW-1185">Reference proteome</keyword>
<comment type="caution">
    <text evidence="2">The sequence shown here is derived from an EMBL/GenBank/DDBJ whole genome shotgun (WGS) entry which is preliminary data.</text>
</comment>
<dbReference type="EMBL" id="FNCA01000012">
    <property type="protein sequence ID" value="SDG32358.1"/>
    <property type="molecule type" value="Genomic_DNA"/>
</dbReference>
<evidence type="ECO:0000313" key="3">
    <source>
        <dbReference type="Proteomes" id="UP000199259"/>
    </source>
</evidence>
<dbReference type="InterPro" id="IPR022026">
    <property type="entry name" value="DUF5981"/>
</dbReference>
<dbReference type="AlphaFoldDB" id="A0A7Z7B146"/>
<dbReference type="OrthoDB" id="28177at2157"/>
<dbReference type="PANTHER" id="PTHR38755">
    <property type="entry name" value="5,10-METHYLENETETRAHYDROFOLATE REDUCTASE"/>
    <property type="match status" value="1"/>
</dbReference>
<feature type="domain" description="Methylene-tetrahydrofolate reductase C-terminal-like" evidence="1">
    <location>
        <begin position="108"/>
        <end position="194"/>
    </location>
</feature>
<gene>
    <name evidence="2" type="ORF">SAMN04488589_2700</name>
</gene>
<accession>A0A7Z7B146</accession>
<dbReference type="Proteomes" id="UP000199259">
    <property type="component" value="Unassembled WGS sequence"/>
</dbReference>
<dbReference type="RefSeq" id="WP_091710969.1">
    <property type="nucleotide sequence ID" value="NZ_FNCA01000012.1"/>
</dbReference>
<proteinExistence type="predicted"/>